<evidence type="ECO:0000313" key="1">
    <source>
        <dbReference type="EMBL" id="KAA8534282.1"/>
    </source>
</evidence>
<organism evidence="1 2">
    <name type="scientific">Nyssa sinensis</name>
    <dbReference type="NCBI Taxonomy" id="561372"/>
    <lineage>
        <taxon>Eukaryota</taxon>
        <taxon>Viridiplantae</taxon>
        <taxon>Streptophyta</taxon>
        <taxon>Embryophyta</taxon>
        <taxon>Tracheophyta</taxon>
        <taxon>Spermatophyta</taxon>
        <taxon>Magnoliopsida</taxon>
        <taxon>eudicotyledons</taxon>
        <taxon>Gunneridae</taxon>
        <taxon>Pentapetalae</taxon>
        <taxon>asterids</taxon>
        <taxon>Cornales</taxon>
        <taxon>Nyssaceae</taxon>
        <taxon>Nyssa</taxon>
    </lineage>
</organism>
<sequence>MGLRCIDGIGTNPDLTKRAWTGFGSIRPFDADDITTTLTHPFDDDGYIGYDLHLPSRRFNESYFAVADDEHYTNVADPPYHGDVFSSDRARLVEVPPHLKKGDGSSVMGVLLATVLLRERRTCATIFGFAHCIPGASFA</sequence>
<protein>
    <submittedName>
        <fullName evidence="1">Uncharacterized protein</fullName>
    </submittedName>
</protein>
<accession>A0A5J5AX21</accession>
<dbReference type="Proteomes" id="UP000325577">
    <property type="component" value="Linkage Group LG18"/>
</dbReference>
<keyword evidence="2" id="KW-1185">Reference proteome</keyword>
<reference evidence="1 2" key="1">
    <citation type="submission" date="2019-09" db="EMBL/GenBank/DDBJ databases">
        <title>A chromosome-level genome assembly of the Chinese tupelo Nyssa sinensis.</title>
        <authorList>
            <person name="Yang X."/>
            <person name="Kang M."/>
            <person name="Yang Y."/>
            <person name="Xiong H."/>
            <person name="Wang M."/>
            <person name="Zhang Z."/>
            <person name="Wang Z."/>
            <person name="Wu H."/>
            <person name="Ma T."/>
            <person name="Liu J."/>
            <person name="Xi Z."/>
        </authorList>
    </citation>
    <scope>NUCLEOTIDE SEQUENCE [LARGE SCALE GENOMIC DNA]</scope>
    <source>
        <strain evidence="1">J267</strain>
        <tissue evidence="1">Leaf</tissue>
    </source>
</reference>
<dbReference type="AlphaFoldDB" id="A0A5J5AX21"/>
<dbReference type="EMBL" id="CM018041">
    <property type="protein sequence ID" value="KAA8534282.1"/>
    <property type="molecule type" value="Genomic_DNA"/>
</dbReference>
<evidence type="ECO:0000313" key="2">
    <source>
        <dbReference type="Proteomes" id="UP000325577"/>
    </source>
</evidence>
<name>A0A5J5AX21_9ASTE</name>
<gene>
    <name evidence="1" type="ORF">F0562_031799</name>
</gene>
<dbReference type="OrthoDB" id="1704600at2759"/>
<proteinExistence type="predicted"/>